<feature type="domain" description="DUF569" evidence="2">
    <location>
        <begin position="1"/>
        <end position="145"/>
    </location>
</feature>
<dbReference type="Proteomes" id="UP001295469">
    <property type="component" value="Chromosome A07"/>
</dbReference>
<feature type="compositionally biased region" description="Low complexity" evidence="1">
    <location>
        <begin position="516"/>
        <end position="537"/>
    </location>
</feature>
<dbReference type="Pfam" id="PF04601">
    <property type="entry name" value="DUF569"/>
    <property type="match status" value="2"/>
</dbReference>
<feature type="compositionally biased region" description="Basic residues" evidence="1">
    <location>
        <begin position="731"/>
        <end position="748"/>
    </location>
</feature>
<protein>
    <submittedName>
        <fullName evidence="4">(rape) hypothetical protein</fullName>
    </submittedName>
</protein>
<dbReference type="FunFam" id="2.80.10.50:FF:000067">
    <property type="entry name" value="BnaC05g19630D protein"/>
    <property type="match status" value="2"/>
</dbReference>
<evidence type="ECO:0000259" key="3">
    <source>
        <dbReference type="Pfam" id="PF22932"/>
    </source>
</evidence>
<name>A0A816YSD8_BRANA</name>
<feature type="compositionally biased region" description="Basic and acidic residues" evidence="1">
    <location>
        <begin position="588"/>
        <end position="603"/>
    </location>
</feature>
<evidence type="ECO:0000256" key="1">
    <source>
        <dbReference type="SAM" id="MobiDB-lite"/>
    </source>
</evidence>
<reference evidence="4" key="1">
    <citation type="submission" date="2021-01" db="EMBL/GenBank/DDBJ databases">
        <authorList>
            <consortium name="Genoscope - CEA"/>
            <person name="William W."/>
        </authorList>
    </citation>
    <scope>NUCLEOTIDE SEQUENCE</scope>
</reference>
<feature type="region of interest" description="Disordered" evidence="1">
    <location>
        <begin position="719"/>
        <end position="750"/>
    </location>
</feature>
<dbReference type="PANTHER" id="PTHR31205">
    <property type="entry name" value="ACTIN CROSS-LINKING PROTEIN (DUF569)"/>
    <property type="match status" value="1"/>
</dbReference>
<feature type="compositionally biased region" description="Basic residues" evidence="1">
    <location>
        <begin position="505"/>
        <end position="515"/>
    </location>
</feature>
<feature type="compositionally biased region" description="Basic and acidic residues" evidence="1">
    <location>
        <begin position="424"/>
        <end position="439"/>
    </location>
</feature>
<feature type="compositionally biased region" description="Polar residues" evidence="1">
    <location>
        <begin position="635"/>
        <end position="658"/>
    </location>
</feature>
<organism evidence="4">
    <name type="scientific">Brassica napus</name>
    <name type="common">Rape</name>
    <dbReference type="NCBI Taxonomy" id="3708"/>
    <lineage>
        <taxon>Eukaryota</taxon>
        <taxon>Viridiplantae</taxon>
        <taxon>Streptophyta</taxon>
        <taxon>Embryophyta</taxon>
        <taxon>Tracheophyta</taxon>
        <taxon>Spermatophyta</taxon>
        <taxon>Magnoliopsida</taxon>
        <taxon>eudicotyledons</taxon>
        <taxon>Gunneridae</taxon>
        <taxon>Pentapetalae</taxon>
        <taxon>rosids</taxon>
        <taxon>malvids</taxon>
        <taxon>Brassicales</taxon>
        <taxon>Brassicaceae</taxon>
        <taxon>Brassiceae</taxon>
        <taxon>Brassica</taxon>
    </lineage>
</organism>
<feature type="region of interest" description="Disordered" evidence="1">
    <location>
        <begin position="395"/>
        <end position="470"/>
    </location>
</feature>
<evidence type="ECO:0000259" key="2">
    <source>
        <dbReference type="Pfam" id="PF04601"/>
    </source>
</evidence>
<dbReference type="Gene3D" id="2.80.10.50">
    <property type="match status" value="2"/>
</dbReference>
<feature type="region of interest" description="Disordered" evidence="1">
    <location>
        <begin position="349"/>
        <end position="371"/>
    </location>
</feature>
<dbReference type="PANTHER" id="PTHR31205:SF40">
    <property type="entry name" value="ACTIN CROSS-LINKING PROTEIN"/>
    <property type="match status" value="1"/>
</dbReference>
<dbReference type="Pfam" id="PF22932">
    <property type="entry name" value="Ubiq_DUF_assoc"/>
    <property type="match status" value="1"/>
</dbReference>
<dbReference type="CDD" id="cd23340">
    <property type="entry name" value="beta-trefoil_FSCN_ACP-like"/>
    <property type="match status" value="2"/>
</dbReference>
<dbReference type="InterPro" id="IPR008999">
    <property type="entry name" value="Actin-crosslinking"/>
</dbReference>
<dbReference type="AlphaFoldDB" id="A0A816YSD8"/>
<dbReference type="EMBL" id="HG994361">
    <property type="protein sequence ID" value="CAF2161417.1"/>
    <property type="molecule type" value="Genomic_DNA"/>
</dbReference>
<gene>
    <name evidence="4" type="ORF">DARMORV10_A07P13330.1</name>
</gene>
<feature type="domain" description="DUF569" evidence="3">
    <location>
        <begin position="783"/>
        <end position="858"/>
    </location>
</feature>
<feature type="domain" description="DUF569" evidence="2">
    <location>
        <begin position="238"/>
        <end position="378"/>
    </location>
</feature>
<feature type="compositionally biased region" description="Basic residues" evidence="1">
    <location>
        <begin position="567"/>
        <end position="577"/>
    </location>
</feature>
<dbReference type="InterPro" id="IPR054726">
    <property type="entry name" value="Ubiq_DUF569-assoc"/>
</dbReference>
<sequence>MELFTNGNTVKLRSHLDKFLVAESDQKHIRQSRKGGYKRLSVWTVETVVGKPNLIRLKSCHGTYLTASSKPLLLGMAGEKVTQTQSSNNPMDMQTHWEPERNGVSVKLKSWCGKWMRANGGSPPWRNSVTHDEPHTSRTKNWLLWDVIAVDGLDLGNMSDGCESSLSSPVSPSLSRLGFWSAPGSPVSAVRSKKSLGRLTSFGLRAMSPRWSPKLSMTMFKQKEKTWSFKENETVSAMDIFHKAKAIRIRSSHKKFLAAADDEETVFQKKKGSTKNAQWTVEPVRDSDHVIRLKSCYGKYLTALNERFLLGAKGKRVIQLMPIQLDSSVEWEPVREGSKIMLRTRNGKYLRANSGPPPLRKSVTHNKRHSATQESISWEVDIVEILKNPLFTEEEMEFTPPPHRKPSKSPLSVSHSMTPPFLSDMHDTYPDESPSKSDGMEFSPSSKKIPRHRKQSSNPFSHSDSDVSTFLCSDESPSKLDERTISYHFNHPLKVEMKSIPSSKKTLHPPPHRKPSSSPHLNTSSSFSDISNSNFDESPSKLDEQTIGYHIKQPLKAEMKSTPSSKKTMHVSPHRKPLNSPPPSSLFDKSESDSDESQSKSDEQTTNYHINHPFKKEMKSTPSSKKMMHQLPRWKQSNSPHSKTPTSHSDISNSNSDEFPSKLDEQTVDNHGNHHFKAERKLTLSSKKTLHPPPHKKPLNPYLKSPSFLLDISDSDCDESQSKLDGQTIRNHNKKPPMLSKKKLHPPPHRNFSLPVSYTSTRYSLSDISDTDYVESPLQPDGRTIYYRIADERHVEDKSTGGYIFSFKGTTVVELTQMLREETCLEDVVVCTRSPLNGKLLPLRLQLPPNNETLHVVLVPSSGSSF</sequence>
<feature type="compositionally biased region" description="Polar residues" evidence="1">
    <location>
        <begin position="456"/>
        <end position="470"/>
    </location>
</feature>
<feature type="region of interest" description="Disordered" evidence="1">
    <location>
        <begin position="502"/>
        <end position="669"/>
    </location>
</feature>
<evidence type="ECO:0000313" key="4">
    <source>
        <dbReference type="EMBL" id="CAF2161417.1"/>
    </source>
</evidence>
<dbReference type="SUPFAM" id="SSF50405">
    <property type="entry name" value="Actin-crosslinking proteins"/>
    <property type="match status" value="2"/>
</dbReference>
<dbReference type="InterPro" id="IPR007679">
    <property type="entry name" value="DUF569"/>
</dbReference>
<proteinExistence type="predicted"/>
<accession>A0A816YSD8</accession>